<dbReference type="InterPro" id="IPR002364">
    <property type="entry name" value="Quin_OxRdtase/zeta-crystal_CS"/>
</dbReference>
<keyword evidence="1" id="KW-0521">NADP</keyword>
<dbReference type="Pfam" id="PF08240">
    <property type="entry name" value="ADH_N"/>
    <property type="match status" value="1"/>
</dbReference>
<evidence type="ECO:0000256" key="2">
    <source>
        <dbReference type="ARBA" id="ARBA00023002"/>
    </source>
</evidence>
<dbReference type="OrthoDB" id="9805883at2"/>
<organism evidence="4 5">
    <name type="scientific">Herbihabitans rhizosphaerae</name>
    <dbReference type="NCBI Taxonomy" id="1872711"/>
    <lineage>
        <taxon>Bacteria</taxon>
        <taxon>Bacillati</taxon>
        <taxon>Actinomycetota</taxon>
        <taxon>Actinomycetes</taxon>
        <taxon>Pseudonocardiales</taxon>
        <taxon>Pseudonocardiaceae</taxon>
        <taxon>Herbihabitans</taxon>
    </lineage>
</organism>
<dbReference type="InterPro" id="IPR013154">
    <property type="entry name" value="ADH-like_N"/>
</dbReference>
<evidence type="ECO:0000313" key="4">
    <source>
        <dbReference type="EMBL" id="RZS29769.1"/>
    </source>
</evidence>
<dbReference type="FunFam" id="3.40.50.720:FF:000053">
    <property type="entry name" value="Quinone oxidoreductase 1"/>
    <property type="match status" value="1"/>
</dbReference>
<evidence type="ECO:0000256" key="1">
    <source>
        <dbReference type="ARBA" id="ARBA00022857"/>
    </source>
</evidence>
<dbReference type="Pfam" id="PF00107">
    <property type="entry name" value="ADH_zinc_N"/>
    <property type="match status" value="1"/>
</dbReference>
<dbReference type="CDD" id="cd05286">
    <property type="entry name" value="QOR2"/>
    <property type="match status" value="1"/>
</dbReference>
<keyword evidence="2" id="KW-0560">Oxidoreductase</keyword>
<dbReference type="Proteomes" id="UP000294257">
    <property type="component" value="Unassembled WGS sequence"/>
</dbReference>
<dbReference type="RefSeq" id="WP_130348661.1">
    <property type="nucleotide sequence ID" value="NZ_SGWQ01000018.1"/>
</dbReference>
<accession>A0A4Q7KDT1</accession>
<feature type="domain" description="Enoyl reductase (ER)" evidence="3">
    <location>
        <begin position="11"/>
        <end position="321"/>
    </location>
</feature>
<dbReference type="GO" id="GO:0005829">
    <property type="term" value="C:cytosol"/>
    <property type="evidence" value="ECO:0007669"/>
    <property type="project" value="TreeGrafter"/>
</dbReference>
<dbReference type="GO" id="GO:0035925">
    <property type="term" value="F:mRNA 3'-UTR AU-rich region binding"/>
    <property type="evidence" value="ECO:0007669"/>
    <property type="project" value="TreeGrafter"/>
</dbReference>
<proteinExistence type="predicted"/>
<dbReference type="InterPro" id="IPR047618">
    <property type="entry name" value="QOR-like"/>
</dbReference>
<dbReference type="Gene3D" id="3.90.180.10">
    <property type="entry name" value="Medium-chain alcohol dehydrogenases, catalytic domain"/>
    <property type="match status" value="1"/>
</dbReference>
<dbReference type="SUPFAM" id="SSF51735">
    <property type="entry name" value="NAD(P)-binding Rossmann-fold domains"/>
    <property type="match status" value="1"/>
</dbReference>
<dbReference type="InterPro" id="IPR011032">
    <property type="entry name" value="GroES-like_sf"/>
</dbReference>
<dbReference type="AlphaFoldDB" id="A0A4Q7KDT1"/>
<dbReference type="EMBL" id="SGWQ01000018">
    <property type="protein sequence ID" value="RZS29769.1"/>
    <property type="molecule type" value="Genomic_DNA"/>
</dbReference>
<dbReference type="PANTHER" id="PTHR48106:SF13">
    <property type="entry name" value="QUINONE OXIDOREDUCTASE-RELATED"/>
    <property type="match status" value="1"/>
</dbReference>
<reference evidence="4 5" key="1">
    <citation type="submission" date="2019-02" db="EMBL/GenBank/DDBJ databases">
        <title>Genomic Encyclopedia of Type Strains, Phase IV (KMG-IV): sequencing the most valuable type-strain genomes for metagenomic binning, comparative biology and taxonomic classification.</title>
        <authorList>
            <person name="Goeker M."/>
        </authorList>
    </citation>
    <scope>NUCLEOTIDE SEQUENCE [LARGE SCALE GENOMIC DNA]</scope>
    <source>
        <strain evidence="4 5">DSM 101727</strain>
    </source>
</reference>
<dbReference type="PANTHER" id="PTHR48106">
    <property type="entry name" value="QUINONE OXIDOREDUCTASE PIG3-RELATED"/>
    <property type="match status" value="1"/>
</dbReference>
<comment type="caution">
    <text evidence="4">The sequence shown here is derived from an EMBL/GenBank/DDBJ whole genome shotgun (WGS) entry which is preliminary data.</text>
</comment>
<dbReference type="GO" id="GO:0070402">
    <property type="term" value="F:NADPH binding"/>
    <property type="evidence" value="ECO:0007669"/>
    <property type="project" value="TreeGrafter"/>
</dbReference>
<dbReference type="SMART" id="SM00829">
    <property type="entry name" value="PKS_ER"/>
    <property type="match status" value="1"/>
</dbReference>
<sequence>MSKAIQVSETGGPEVLQLVELDAPPPGPGQLLIDVAAAGVNYIDTYHRSGAYPLELPFVPGREGAGTVRAVGEGVDGFAPGDRVAWADAAGGYAEAAVIPAHAALRVPDGVDDETAAAVPLQGLTAHYLVTSTYPIAEGDTVLVHAAAGGVGLLLVQLAKARGARVIGTVSTVDKEKLAREAGADEVIRYTEVDFAERTRELTGGRGVAAVYDGVGATTFDGSLASLRKRGTLALFGAASGPVPPVDPQRLNKAGSVFLTRPTLAHHIDEPAELAWRAGELFDAVTSGALTVRIGGRYQLAEARRAHEDLQGRRTTGKLLLLPRSE</sequence>
<dbReference type="InterPro" id="IPR020843">
    <property type="entry name" value="ER"/>
</dbReference>
<dbReference type="GO" id="GO:0008270">
    <property type="term" value="F:zinc ion binding"/>
    <property type="evidence" value="ECO:0007669"/>
    <property type="project" value="InterPro"/>
</dbReference>
<dbReference type="SUPFAM" id="SSF50129">
    <property type="entry name" value="GroES-like"/>
    <property type="match status" value="1"/>
</dbReference>
<dbReference type="GO" id="GO:0003960">
    <property type="term" value="F:quinone reductase (NADPH) activity"/>
    <property type="evidence" value="ECO:0007669"/>
    <property type="project" value="InterPro"/>
</dbReference>
<dbReference type="InterPro" id="IPR013149">
    <property type="entry name" value="ADH-like_C"/>
</dbReference>
<protein>
    <submittedName>
        <fullName evidence="4">NADPH2:quinone reductase</fullName>
    </submittedName>
</protein>
<evidence type="ECO:0000259" key="3">
    <source>
        <dbReference type="SMART" id="SM00829"/>
    </source>
</evidence>
<dbReference type="PROSITE" id="PS01162">
    <property type="entry name" value="QOR_ZETA_CRYSTAL"/>
    <property type="match status" value="1"/>
</dbReference>
<name>A0A4Q7KDT1_9PSEU</name>
<evidence type="ECO:0000313" key="5">
    <source>
        <dbReference type="Proteomes" id="UP000294257"/>
    </source>
</evidence>
<dbReference type="InterPro" id="IPR036291">
    <property type="entry name" value="NAD(P)-bd_dom_sf"/>
</dbReference>
<keyword evidence="5" id="KW-1185">Reference proteome</keyword>
<dbReference type="Gene3D" id="3.40.50.720">
    <property type="entry name" value="NAD(P)-binding Rossmann-like Domain"/>
    <property type="match status" value="1"/>
</dbReference>
<gene>
    <name evidence="4" type="ORF">EV193_11823</name>
</gene>